<dbReference type="InterPro" id="IPR051522">
    <property type="entry name" value="ISC_assembly_LYR"/>
</dbReference>
<dbReference type="InterPro" id="IPR008011">
    <property type="entry name" value="Complex1_LYR_dom"/>
</dbReference>
<evidence type="ECO:0000313" key="3">
    <source>
        <dbReference type="Proteomes" id="UP000695022"/>
    </source>
</evidence>
<dbReference type="GeneID" id="106812643"/>
<dbReference type="Proteomes" id="UP000695022">
    <property type="component" value="Unplaced"/>
</dbReference>
<keyword evidence="3" id="KW-1185">Reference proteome</keyword>
<sequence length="89" mass="10228">MAAPTSRNVLSLYKEMMRASEKFSSYNYKSYAMRKVAHSFRQNKGETEPNKIAQLYSDAVKNLEIIQRQVVIGGIYTSNKSVIETNHKH</sequence>
<proteinExistence type="inferred from homology"/>
<protein>
    <submittedName>
        <fullName evidence="4">LYR motif-containing protein 4-like</fullName>
    </submittedName>
</protein>
<comment type="similarity">
    <text evidence="1">Belongs to the complex I LYR family.</text>
</comment>
<accession>A0ABM1EIN2</accession>
<dbReference type="PANTHER" id="PTHR13166">
    <property type="entry name" value="PROTEIN C6ORF149"/>
    <property type="match status" value="1"/>
</dbReference>
<gene>
    <name evidence="4" type="primary">LOC106812643</name>
</gene>
<evidence type="ECO:0000313" key="4">
    <source>
        <dbReference type="RefSeq" id="XP_014672053.1"/>
    </source>
</evidence>
<reference evidence="4" key="1">
    <citation type="submission" date="2025-08" db="UniProtKB">
        <authorList>
            <consortium name="RefSeq"/>
        </authorList>
    </citation>
    <scope>IDENTIFICATION</scope>
</reference>
<name>A0ABM1EIN2_PRICU</name>
<evidence type="ECO:0000259" key="2">
    <source>
        <dbReference type="Pfam" id="PF05347"/>
    </source>
</evidence>
<organism evidence="3 4">
    <name type="scientific">Priapulus caudatus</name>
    <name type="common">Priapulid worm</name>
    <dbReference type="NCBI Taxonomy" id="37621"/>
    <lineage>
        <taxon>Eukaryota</taxon>
        <taxon>Metazoa</taxon>
        <taxon>Ecdysozoa</taxon>
        <taxon>Scalidophora</taxon>
        <taxon>Priapulida</taxon>
        <taxon>Priapulimorpha</taxon>
        <taxon>Priapulimorphida</taxon>
        <taxon>Priapulidae</taxon>
        <taxon>Priapulus</taxon>
    </lineage>
</organism>
<dbReference type="CDD" id="cd20264">
    <property type="entry name" value="Complex1_LYR_LYRM4"/>
    <property type="match status" value="1"/>
</dbReference>
<feature type="domain" description="Complex 1 LYR protein" evidence="2">
    <location>
        <begin position="7"/>
        <end position="64"/>
    </location>
</feature>
<dbReference type="PANTHER" id="PTHR13166:SF7">
    <property type="entry name" value="LYR MOTIF-CONTAINING PROTEIN 4"/>
    <property type="match status" value="1"/>
</dbReference>
<dbReference type="InterPro" id="IPR045297">
    <property type="entry name" value="Complex1_LYR_LYRM4"/>
</dbReference>
<dbReference type="Pfam" id="PF05347">
    <property type="entry name" value="Complex1_LYR"/>
    <property type="match status" value="1"/>
</dbReference>
<evidence type="ECO:0000256" key="1">
    <source>
        <dbReference type="ARBA" id="ARBA00009508"/>
    </source>
</evidence>
<dbReference type="RefSeq" id="XP_014672053.1">
    <property type="nucleotide sequence ID" value="XM_014816567.1"/>
</dbReference>